<dbReference type="InterPro" id="IPR020568">
    <property type="entry name" value="Ribosomal_Su5_D2-typ_SF"/>
</dbReference>
<dbReference type="PANTHER" id="PTHR33992">
    <property type="entry name" value="RIBONUCLEASE P PROTEIN COMPONENT"/>
    <property type="match status" value="1"/>
</dbReference>
<gene>
    <name evidence="6" type="primary">rnpA</name>
    <name evidence="8" type="ORF">VC03_06480</name>
</gene>
<dbReference type="Proteomes" id="UP000033103">
    <property type="component" value="Chromosome"/>
</dbReference>
<sequence length="122" mass="14461">METIKKSEVFSVIYNKGEKIHTKYTLIFKYIYTPTFGFVASKKIGNAVVRNRLKRIFREVVRLNMNKFSPYCAYVIVAKKTCSQDFETLKYEKIEKDILLGLKRHEKNFNKDNKNISKSHKK</sequence>
<evidence type="ECO:0000256" key="5">
    <source>
        <dbReference type="ARBA" id="ARBA00022884"/>
    </source>
</evidence>
<dbReference type="AlphaFoldDB" id="A0A0E3ZB84"/>
<dbReference type="PANTHER" id="PTHR33992:SF1">
    <property type="entry name" value="RIBONUCLEASE P PROTEIN COMPONENT"/>
    <property type="match status" value="1"/>
</dbReference>
<reference evidence="8 9" key="1">
    <citation type="journal article" date="2012" name="BMC Genomics">
        <title>Genomic sequence analysis and characterization of Sneathia amnii sp. nov.</title>
        <authorList>
            <consortium name="Vaginal Microbiome Consortium (additional members)"/>
            <person name="Harwich M.D.Jr."/>
            <person name="Serrano M.G."/>
            <person name="Fettweis J.M."/>
            <person name="Alves J.M."/>
            <person name="Reimers M.A."/>
            <person name="Buck G.A."/>
            <person name="Jefferson K.K."/>
        </authorList>
    </citation>
    <scope>NUCLEOTIDE SEQUENCE [LARGE SCALE GENOMIC DNA]</scope>
    <source>
        <strain evidence="8 9">SN35</strain>
    </source>
</reference>
<name>A0A0E3ZB84_9FUSO</name>
<dbReference type="GO" id="GO:0000049">
    <property type="term" value="F:tRNA binding"/>
    <property type="evidence" value="ECO:0007669"/>
    <property type="project" value="UniProtKB-UniRule"/>
</dbReference>
<keyword evidence="2 6" id="KW-0540">Nuclease</keyword>
<protein>
    <recommendedName>
        <fullName evidence="6 7">Ribonuclease P protein component</fullName>
        <shortName evidence="6">RNase P protein</shortName>
        <shortName evidence="6">RNaseP protein</shortName>
        <ecNumber evidence="6 7">3.1.26.5</ecNumber>
    </recommendedName>
    <alternativeName>
        <fullName evidence="6">Protein C5</fullName>
    </alternativeName>
</protein>
<evidence type="ECO:0000256" key="7">
    <source>
        <dbReference type="NCBIfam" id="TIGR00188"/>
    </source>
</evidence>
<comment type="catalytic activity">
    <reaction evidence="6">
        <text>Endonucleolytic cleavage of RNA, removing 5'-extranucleotides from tRNA precursor.</text>
        <dbReference type="EC" id="3.1.26.5"/>
    </reaction>
</comment>
<dbReference type="InterPro" id="IPR014721">
    <property type="entry name" value="Ribsml_uS5_D2-typ_fold_subgr"/>
</dbReference>
<dbReference type="SUPFAM" id="SSF54211">
    <property type="entry name" value="Ribosomal protein S5 domain 2-like"/>
    <property type="match status" value="1"/>
</dbReference>
<keyword evidence="1 6" id="KW-0819">tRNA processing</keyword>
<dbReference type="GO" id="GO:0001682">
    <property type="term" value="P:tRNA 5'-leader removal"/>
    <property type="evidence" value="ECO:0007669"/>
    <property type="project" value="UniProtKB-UniRule"/>
</dbReference>
<dbReference type="GO" id="GO:0030677">
    <property type="term" value="C:ribonuclease P complex"/>
    <property type="evidence" value="ECO:0007669"/>
    <property type="project" value="TreeGrafter"/>
</dbReference>
<keyword evidence="9" id="KW-1185">Reference proteome</keyword>
<comment type="function">
    <text evidence="6">RNaseP catalyzes the removal of the 5'-leader sequence from pre-tRNA to produce the mature 5'-terminus. It can also cleave other RNA substrates such as 4.5S RNA. The protein component plays an auxiliary but essential role in vivo by binding to the 5'-leader sequence and broadening the substrate specificity of the ribozyme.</text>
</comment>
<dbReference type="HAMAP" id="MF_00227">
    <property type="entry name" value="RNase_P"/>
    <property type="match status" value="1"/>
</dbReference>
<dbReference type="STRING" id="187101.VC03_06480"/>
<evidence type="ECO:0000256" key="3">
    <source>
        <dbReference type="ARBA" id="ARBA00022759"/>
    </source>
</evidence>
<keyword evidence="3 6" id="KW-0255">Endonuclease</keyword>
<dbReference type="EMBL" id="CP011280">
    <property type="protein sequence ID" value="AKC96102.1"/>
    <property type="molecule type" value="Genomic_DNA"/>
</dbReference>
<keyword evidence="4 6" id="KW-0378">Hydrolase</keyword>
<dbReference type="Gene3D" id="3.30.230.10">
    <property type="match status" value="1"/>
</dbReference>
<dbReference type="EC" id="3.1.26.5" evidence="6 7"/>
<dbReference type="KEGG" id="sns:VC03_06480"/>
<dbReference type="GO" id="GO:0004526">
    <property type="term" value="F:ribonuclease P activity"/>
    <property type="evidence" value="ECO:0007669"/>
    <property type="project" value="UniProtKB-UniRule"/>
</dbReference>
<evidence type="ECO:0000256" key="1">
    <source>
        <dbReference type="ARBA" id="ARBA00022694"/>
    </source>
</evidence>
<evidence type="ECO:0000313" key="9">
    <source>
        <dbReference type="Proteomes" id="UP000033103"/>
    </source>
</evidence>
<evidence type="ECO:0000256" key="4">
    <source>
        <dbReference type="ARBA" id="ARBA00022801"/>
    </source>
</evidence>
<evidence type="ECO:0000313" key="8">
    <source>
        <dbReference type="EMBL" id="AKC96102.1"/>
    </source>
</evidence>
<accession>A0A0E3ZB84</accession>
<dbReference type="GO" id="GO:0042781">
    <property type="term" value="F:3'-tRNA processing endoribonuclease activity"/>
    <property type="evidence" value="ECO:0007669"/>
    <property type="project" value="TreeGrafter"/>
</dbReference>
<dbReference type="RefSeq" id="WP_046329206.1">
    <property type="nucleotide sequence ID" value="NZ_CP011280.1"/>
</dbReference>
<dbReference type="OrthoDB" id="9810867at2"/>
<evidence type="ECO:0000256" key="2">
    <source>
        <dbReference type="ARBA" id="ARBA00022722"/>
    </source>
</evidence>
<dbReference type="InterPro" id="IPR000100">
    <property type="entry name" value="RNase_P"/>
</dbReference>
<evidence type="ECO:0000256" key="6">
    <source>
        <dbReference type="HAMAP-Rule" id="MF_00227"/>
    </source>
</evidence>
<proteinExistence type="inferred from homology"/>
<dbReference type="HOGENOM" id="CLU_117179_9_5_0"/>
<comment type="similarity">
    <text evidence="6">Belongs to the RnpA family.</text>
</comment>
<keyword evidence="5 6" id="KW-0694">RNA-binding</keyword>
<organism evidence="8 9">
    <name type="scientific">Sneathia vaginalis</name>
    <dbReference type="NCBI Taxonomy" id="187101"/>
    <lineage>
        <taxon>Bacteria</taxon>
        <taxon>Fusobacteriati</taxon>
        <taxon>Fusobacteriota</taxon>
        <taxon>Fusobacteriia</taxon>
        <taxon>Fusobacteriales</taxon>
        <taxon>Leptotrichiaceae</taxon>
        <taxon>Sneathia</taxon>
    </lineage>
</organism>
<dbReference type="NCBIfam" id="TIGR00188">
    <property type="entry name" value="rnpA"/>
    <property type="match status" value="1"/>
</dbReference>
<dbReference type="Pfam" id="PF00825">
    <property type="entry name" value="Ribonuclease_P"/>
    <property type="match status" value="1"/>
</dbReference>
<comment type="subunit">
    <text evidence="6">Consists of a catalytic RNA component (M1 or rnpB) and a protein subunit.</text>
</comment>